<protein>
    <submittedName>
        <fullName evidence="2">Transposase</fullName>
    </submittedName>
</protein>
<keyword evidence="3" id="KW-1185">Reference proteome</keyword>
<dbReference type="EMBL" id="JAAFYZ010000048">
    <property type="protein sequence ID" value="MBS2548421.1"/>
    <property type="molecule type" value="Genomic_DNA"/>
</dbReference>
<name>A0ABS5KQW6_9ACTN</name>
<feature type="region of interest" description="Disordered" evidence="1">
    <location>
        <begin position="74"/>
        <end position="144"/>
    </location>
</feature>
<evidence type="ECO:0000313" key="3">
    <source>
        <dbReference type="Proteomes" id="UP000730482"/>
    </source>
</evidence>
<gene>
    <name evidence="2" type="ORF">KGQ19_16260</name>
</gene>
<dbReference type="Proteomes" id="UP000730482">
    <property type="component" value="Unassembled WGS sequence"/>
</dbReference>
<accession>A0ABS5KQW6</accession>
<organism evidence="2 3">
    <name type="scientific">Catenulispora pinistramenti</name>
    <dbReference type="NCBI Taxonomy" id="2705254"/>
    <lineage>
        <taxon>Bacteria</taxon>
        <taxon>Bacillati</taxon>
        <taxon>Actinomycetota</taxon>
        <taxon>Actinomycetes</taxon>
        <taxon>Catenulisporales</taxon>
        <taxon>Catenulisporaceae</taxon>
        <taxon>Catenulispora</taxon>
    </lineage>
</organism>
<evidence type="ECO:0000313" key="2">
    <source>
        <dbReference type="EMBL" id="MBS2548421.1"/>
    </source>
</evidence>
<proteinExistence type="predicted"/>
<sequence>MASDGRGVVGHAGARLLADLAEATGLEQAFSAVLAPSRQRSGGHDPGRVAVDVAVMPADGGETISDLAVLRDQASCSGRSRRRPRPGGCWTPSTTRHWPGCDPREQPHGRSPGRSILIPAATSHRPEPQARRYRGWCWTSTPAS</sequence>
<comment type="caution">
    <text evidence="2">The sequence shown here is derived from an EMBL/GenBank/DDBJ whole genome shotgun (WGS) entry which is preliminary data.</text>
</comment>
<reference evidence="2 3" key="1">
    <citation type="submission" date="2020-02" db="EMBL/GenBank/DDBJ databases">
        <title>Acidophilic actinobacteria isolated from forest soil.</title>
        <authorList>
            <person name="Golinska P."/>
        </authorList>
    </citation>
    <scope>NUCLEOTIDE SEQUENCE [LARGE SCALE GENOMIC DNA]</scope>
    <source>
        <strain evidence="2 3">NL8</strain>
    </source>
</reference>
<evidence type="ECO:0000256" key="1">
    <source>
        <dbReference type="SAM" id="MobiDB-lite"/>
    </source>
</evidence>